<feature type="region of interest" description="Disordered" evidence="1">
    <location>
        <begin position="122"/>
        <end position="144"/>
    </location>
</feature>
<reference evidence="2 3" key="1">
    <citation type="submission" date="2021-01" db="EMBL/GenBank/DDBJ databases">
        <title>Whole genome shotgun sequence of Plantactinospora endophytica NBRC 110450.</title>
        <authorList>
            <person name="Komaki H."/>
            <person name="Tamura T."/>
        </authorList>
    </citation>
    <scope>NUCLEOTIDE SEQUENCE [LARGE SCALE GENOMIC DNA]</scope>
    <source>
        <strain evidence="2 3">NBRC 110450</strain>
    </source>
</reference>
<evidence type="ECO:0000313" key="2">
    <source>
        <dbReference type="EMBL" id="GIG93222.1"/>
    </source>
</evidence>
<sequence>MASWPYLLNNLSDQSWIAARTDGTSPDPDGYRVDQTPEHKNAKLEAREISSEVFGTRLSGCRLRASSREPPQAGEGVAGRRCIRGPACRTRWWFIRSTGAAPGARRTKGASQSRLRLTRPAVPRSMSHRQQDGPGTHHLGQHTGSYVAPYRRIAEPKPGRNLHNMLAQPGPYPTDF</sequence>
<dbReference type="Proteomes" id="UP000646749">
    <property type="component" value="Unassembled WGS sequence"/>
</dbReference>
<keyword evidence="3" id="KW-1185">Reference proteome</keyword>
<accession>A0ABQ4EER3</accession>
<evidence type="ECO:0000313" key="3">
    <source>
        <dbReference type="Proteomes" id="UP000646749"/>
    </source>
</evidence>
<organism evidence="2 3">
    <name type="scientific">Plantactinospora endophytica</name>
    <dbReference type="NCBI Taxonomy" id="673535"/>
    <lineage>
        <taxon>Bacteria</taxon>
        <taxon>Bacillati</taxon>
        <taxon>Actinomycetota</taxon>
        <taxon>Actinomycetes</taxon>
        <taxon>Micromonosporales</taxon>
        <taxon>Micromonosporaceae</taxon>
        <taxon>Plantactinospora</taxon>
    </lineage>
</organism>
<proteinExistence type="predicted"/>
<feature type="region of interest" description="Disordered" evidence="1">
    <location>
        <begin position="157"/>
        <end position="176"/>
    </location>
</feature>
<evidence type="ECO:0000256" key="1">
    <source>
        <dbReference type="SAM" id="MobiDB-lite"/>
    </source>
</evidence>
<protein>
    <submittedName>
        <fullName evidence="2">Uncharacterized protein</fullName>
    </submittedName>
</protein>
<comment type="caution">
    <text evidence="2">The sequence shown here is derived from an EMBL/GenBank/DDBJ whole genome shotgun (WGS) entry which is preliminary data.</text>
</comment>
<dbReference type="EMBL" id="BONW01000054">
    <property type="protein sequence ID" value="GIG93222.1"/>
    <property type="molecule type" value="Genomic_DNA"/>
</dbReference>
<name>A0ABQ4EER3_9ACTN</name>
<gene>
    <name evidence="2" type="ORF">Pen02_81580</name>
</gene>